<evidence type="ECO:0000256" key="3">
    <source>
        <dbReference type="ARBA" id="ARBA00022729"/>
    </source>
</evidence>
<sequence length="678" mass="79060">MLSFEEAFVLKYLTISINDKNNDKKFPSLIVVTVATDETDGFRRLKQSADVFGIEIQVYGLGEKWTGGDTRIEQGGGQKIQILRKALEPYKDRKDLIILFVDAYDVIFNEYPSQILTKFFEYFGDYRILFSAEPYCWPEKMLAAKYPLITFGYRYLNSGLFMGYAPEIWKLINIGLIKDNDDDQLYYTKIYLNENFRTSLKMTLDSLSIIFQNLNGVQEDIDLEFDDSGDVYNAAHNTHPVIVHGNGPSKIFLNYLGNYIAKSRSLRIGAQKNFVDLMVIILLSIFIIKPIPFIDEFLSLVEKLQYPGRVCLYFYNNQEYNKITEKSESKNIHFSFSVRNLKKLKIELKIFRDIIAPLVAQPNKLFTNFWGALSKTGYYARSADYLDIVNRKIVGFWNVPFISSIFLMAKNKLKAFVNAYDYDSNIDADMSFCKYARDFGHFLYIDNQQYVGFLVNSENFDTSKQHPEMYQIFDNRALWEARYIHEKYDDILMGKEFIDEPCPDVFDFPFMSKRFCLELIEEMEHFGQWSSGTHMDHRIAGGYENVPTRDIHMNQIDFERHWLYILDEYVRPIQEQLFLGYYHQPIESHMMFVVRYKPDEQASLRPHHDASTYSIDVALNKQGVDFQGGGVRFVRYNCTAAAHRVGYSLIFPGRLTHLHEGLPTTNGTRYIAVSFINP</sequence>
<dbReference type="PANTHER" id="PTHR10730">
    <property type="entry name" value="PROCOLLAGEN-LYSINE,2-OXOGLUTARATE 5-DIOXYGENASE/GLYCOSYLTRANSFERASE 25 FAMILY MEMBER"/>
    <property type="match status" value="1"/>
</dbReference>
<dbReference type="GO" id="GO:0031418">
    <property type="term" value="F:L-ascorbic acid binding"/>
    <property type="evidence" value="ECO:0007669"/>
    <property type="project" value="InterPro"/>
</dbReference>
<keyword evidence="5" id="KW-0560">Oxidoreductase</keyword>
<dbReference type="InterPro" id="IPR006620">
    <property type="entry name" value="Pro_4_hyd_alph"/>
</dbReference>
<dbReference type="PROSITE" id="PS51471">
    <property type="entry name" value="FE2OG_OXY"/>
    <property type="match status" value="1"/>
</dbReference>
<reference evidence="9 10" key="1">
    <citation type="submission" date="2018-11" db="EMBL/GenBank/DDBJ databases">
        <authorList>
            <consortium name="Pathogen Informatics"/>
        </authorList>
    </citation>
    <scope>NUCLEOTIDE SEQUENCE [LARGE SCALE GENOMIC DNA]</scope>
</reference>
<dbReference type="Pfam" id="PF25238">
    <property type="entry name" value="OGFOD2-like"/>
    <property type="match status" value="1"/>
</dbReference>
<keyword evidence="4" id="KW-0223">Dioxygenase</keyword>
<evidence type="ECO:0000313" key="10">
    <source>
        <dbReference type="Proteomes" id="UP000274756"/>
    </source>
</evidence>
<protein>
    <recommendedName>
        <fullName evidence="8">Fe2OG dioxygenase domain-containing protein</fullName>
    </recommendedName>
</protein>
<organism evidence="9 10">
    <name type="scientific">Dracunculus medinensis</name>
    <name type="common">Guinea worm</name>
    <dbReference type="NCBI Taxonomy" id="318479"/>
    <lineage>
        <taxon>Eukaryota</taxon>
        <taxon>Metazoa</taxon>
        <taxon>Ecdysozoa</taxon>
        <taxon>Nematoda</taxon>
        <taxon>Chromadorea</taxon>
        <taxon>Rhabditida</taxon>
        <taxon>Spirurina</taxon>
        <taxon>Dracunculoidea</taxon>
        <taxon>Dracunculidae</taxon>
        <taxon>Dracunculus</taxon>
    </lineage>
</organism>
<evidence type="ECO:0000259" key="8">
    <source>
        <dbReference type="PROSITE" id="PS51471"/>
    </source>
</evidence>
<dbReference type="SMART" id="SM00702">
    <property type="entry name" value="P4Hc"/>
    <property type="match status" value="1"/>
</dbReference>
<evidence type="ECO:0000256" key="5">
    <source>
        <dbReference type="ARBA" id="ARBA00023002"/>
    </source>
</evidence>
<dbReference type="Pfam" id="PF25342">
    <property type="entry name" value="GT_PLOD"/>
    <property type="match status" value="1"/>
</dbReference>
<dbReference type="OrthoDB" id="69177at2759"/>
<keyword evidence="3" id="KW-0732">Signal</keyword>
<dbReference type="InterPro" id="IPR044861">
    <property type="entry name" value="IPNS-like_FE2OG_OXY"/>
</dbReference>
<dbReference type="STRING" id="318479.A0A3P7Q3W3"/>
<feature type="domain" description="Fe2OG dioxygenase" evidence="8">
    <location>
        <begin position="587"/>
        <end position="678"/>
    </location>
</feature>
<dbReference type="Proteomes" id="UP000274756">
    <property type="component" value="Unassembled WGS sequence"/>
</dbReference>
<name>A0A3P7Q3W3_DRAME</name>
<keyword evidence="7" id="KW-0325">Glycoprotein</keyword>
<comment type="cofactor">
    <cofactor evidence="1">
        <name>L-ascorbate</name>
        <dbReference type="ChEBI" id="CHEBI:38290"/>
    </cofactor>
</comment>
<evidence type="ECO:0000256" key="2">
    <source>
        <dbReference type="ARBA" id="ARBA00022723"/>
    </source>
</evidence>
<gene>
    <name evidence="9" type="ORF">DME_LOCUS8156</name>
</gene>
<keyword evidence="6" id="KW-0408">Iron</keyword>
<dbReference type="Gene3D" id="2.60.120.620">
    <property type="entry name" value="q2cbj1_9rhob like domain"/>
    <property type="match status" value="1"/>
</dbReference>
<dbReference type="InterPro" id="IPR005123">
    <property type="entry name" value="Oxoglu/Fe-dep_dioxygenase_dom"/>
</dbReference>
<keyword evidence="2" id="KW-0479">Metal-binding</keyword>
<dbReference type="GO" id="GO:0008475">
    <property type="term" value="F:procollagen-lysine 5-dioxygenase activity"/>
    <property type="evidence" value="ECO:0007669"/>
    <property type="project" value="TreeGrafter"/>
</dbReference>
<accession>A0A3P7Q3W3</accession>
<dbReference type="Pfam" id="PF03171">
    <property type="entry name" value="2OG-FeII_Oxy"/>
    <property type="match status" value="1"/>
</dbReference>
<keyword evidence="10" id="KW-1185">Reference proteome</keyword>
<dbReference type="PANTHER" id="PTHR10730:SF45">
    <property type="entry name" value="PROCOLLAGEN-LYSINE,2-OXOGLUTARATE 5-DIOXYGENASE"/>
    <property type="match status" value="1"/>
</dbReference>
<dbReference type="GO" id="GO:0005506">
    <property type="term" value="F:iron ion binding"/>
    <property type="evidence" value="ECO:0007669"/>
    <property type="project" value="InterPro"/>
</dbReference>
<evidence type="ECO:0000256" key="4">
    <source>
        <dbReference type="ARBA" id="ARBA00022964"/>
    </source>
</evidence>
<evidence type="ECO:0000313" key="9">
    <source>
        <dbReference type="EMBL" id="VDN58183.1"/>
    </source>
</evidence>
<dbReference type="InterPro" id="IPR057589">
    <property type="entry name" value="GT_PLOD"/>
</dbReference>
<proteinExistence type="predicted"/>
<evidence type="ECO:0000256" key="1">
    <source>
        <dbReference type="ARBA" id="ARBA00001961"/>
    </source>
</evidence>
<dbReference type="EMBL" id="UYYG01001166">
    <property type="protein sequence ID" value="VDN58183.1"/>
    <property type="molecule type" value="Genomic_DNA"/>
</dbReference>
<dbReference type="InterPro" id="IPR050757">
    <property type="entry name" value="Collagen_mod_GT25"/>
</dbReference>
<dbReference type="GO" id="GO:0005783">
    <property type="term" value="C:endoplasmic reticulum"/>
    <property type="evidence" value="ECO:0007669"/>
    <property type="project" value="TreeGrafter"/>
</dbReference>
<evidence type="ECO:0000256" key="7">
    <source>
        <dbReference type="ARBA" id="ARBA00023180"/>
    </source>
</evidence>
<evidence type="ECO:0000256" key="6">
    <source>
        <dbReference type="ARBA" id="ARBA00023004"/>
    </source>
</evidence>
<dbReference type="AlphaFoldDB" id="A0A3P7Q3W3"/>